<dbReference type="EMBL" id="CP109071">
    <property type="protein sequence ID" value="WSA32668.1"/>
    <property type="molecule type" value="Genomic_DNA"/>
</dbReference>
<dbReference type="Proteomes" id="UP000199343">
    <property type="component" value="Unassembled WGS sequence"/>
</dbReference>
<organism evidence="2 4">
    <name type="scientific">Micromonospora peucetia</name>
    <dbReference type="NCBI Taxonomy" id="47871"/>
    <lineage>
        <taxon>Bacteria</taxon>
        <taxon>Bacillati</taxon>
        <taxon>Actinomycetota</taxon>
        <taxon>Actinomycetes</taxon>
        <taxon>Micromonosporales</taxon>
        <taxon>Micromonosporaceae</taxon>
        <taxon>Micromonospora</taxon>
    </lineage>
</organism>
<evidence type="ECO:0000313" key="5">
    <source>
        <dbReference type="Proteomes" id="UP001334804"/>
    </source>
</evidence>
<evidence type="ECO:0000313" key="3">
    <source>
        <dbReference type="EMBL" id="WSA32668.1"/>
    </source>
</evidence>
<dbReference type="PROSITE" id="PS50075">
    <property type="entry name" value="CARRIER"/>
    <property type="match status" value="1"/>
</dbReference>
<reference evidence="3 5" key="3">
    <citation type="submission" date="2022-10" db="EMBL/GenBank/DDBJ databases">
        <title>The complete genomes of actinobacterial strains from the NBC collection.</title>
        <authorList>
            <person name="Joergensen T.S."/>
            <person name="Alvarez Arevalo M."/>
            <person name="Sterndorff E.B."/>
            <person name="Faurdal D."/>
            <person name="Vuksanovic O."/>
            <person name="Mourched A.-S."/>
            <person name="Charusanti P."/>
            <person name="Shaw S."/>
            <person name="Blin K."/>
            <person name="Weber T."/>
        </authorList>
    </citation>
    <scope>NUCLEOTIDE SEQUENCE [LARGE SCALE GENOMIC DNA]</scope>
    <source>
        <strain evidence="3 5">NBC 01809</strain>
    </source>
</reference>
<dbReference type="InterPro" id="IPR009081">
    <property type="entry name" value="PP-bd_ACP"/>
</dbReference>
<accession>A0A1C6W574</accession>
<dbReference type="NCBIfam" id="NF005480">
    <property type="entry name" value="PRK07081.1"/>
    <property type="match status" value="1"/>
</dbReference>
<gene>
    <name evidence="2" type="ORF">GA0070608_5818</name>
    <name evidence="3" type="ORF">OIE14_00825</name>
</gene>
<protein>
    <submittedName>
        <fullName evidence="2">Acyl carrier protein</fullName>
    </submittedName>
</protein>
<dbReference type="SUPFAM" id="SSF47336">
    <property type="entry name" value="ACP-like"/>
    <property type="match status" value="1"/>
</dbReference>
<reference evidence="4" key="1">
    <citation type="submission" date="2016-06" db="EMBL/GenBank/DDBJ databases">
        <authorList>
            <person name="Varghese N."/>
            <person name="Submissions Spin"/>
        </authorList>
    </citation>
    <scope>NUCLEOTIDE SEQUENCE [LARGE SCALE GENOMIC DNA]</scope>
    <source>
        <strain evidence="4">DSM 43363</strain>
    </source>
</reference>
<dbReference type="InterPro" id="IPR036736">
    <property type="entry name" value="ACP-like_sf"/>
</dbReference>
<keyword evidence="5" id="KW-1185">Reference proteome</keyword>
<dbReference type="STRING" id="47871.GA0070608_5818"/>
<evidence type="ECO:0000259" key="1">
    <source>
        <dbReference type="PROSITE" id="PS50075"/>
    </source>
</evidence>
<proteinExistence type="predicted"/>
<dbReference type="EMBL" id="FMIC01000002">
    <property type="protein sequence ID" value="SCL73524.1"/>
    <property type="molecule type" value="Genomic_DNA"/>
</dbReference>
<dbReference type="Proteomes" id="UP001334804">
    <property type="component" value="Chromosome"/>
</dbReference>
<evidence type="ECO:0000313" key="2">
    <source>
        <dbReference type="EMBL" id="SCL73524.1"/>
    </source>
</evidence>
<sequence length="85" mass="9195">MEDRVSALVLRFAQLDAAADALDPNTDLWDAGMSSMHSVSVMMAVEEEFGVEFPEGLLTRATFTSVASIAHAVRKLRDSDPAVAR</sequence>
<evidence type="ECO:0000313" key="4">
    <source>
        <dbReference type="Proteomes" id="UP000199343"/>
    </source>
</evidence>
<reference evidence="2" key="2">
    <citation type="submission" date="2016-06" db="EMBL/GenBank/DDBJ databases">
        <authorList>
            <person name="Kjaerup R.B."/>
            <person name="Dalgaard T.S."/>
            <person name="Juul-Madsen H.R."/>
        </authorList>
    </citation>
    <scope>NUCLEOTIDE SEQUENCE [LARGE SCALE GENOMIC DNA]</scope>
    <source>
        <strain evidence="2">DSM 43363</strain>
    </source>
</reference>
<name>A0A1C6W574_9ACTN</name>
<dbReference type="RefSeq" id="WP_091632279.1">
    <property type="nucleotide sequence ID" value="NZ_CP109071.1"/>
</dbReference>
<dbReference type="Gene3D" id="1.10.1200.10">
    <property type="entry name" value="ACP-like"/>
    <property type="match status" value="1"/>
</dbReference>
<feature type="domain" description="Carrier" evidence="1">
    <location>
        <begin position="1"/>
        <end position="77"/>
    </location>
</feature>
<dbReference type="AlphaFoldDB" id="A0A1C6W574"/>
<dbReference type="Pfam" id="PF00550">
    <property type="entry name" value="PP-binding"/>
    <property type="match status" value="1"/>
</dbReference>